<dbReference type="SUPFAM" id="SSF48452">
    <property type="entry name" value="TPR-like"/>
    <property type="match status" value="1"/>
</dbReference>
<dbReference type="Gene3D" id="1.25.40.10">
    <property type="entry name" value="Tetratricopeptide repeat domain"/>
    <property type="match status" value="1"/>
</dbReference>
<dbReference type="GO" id="GO:0035269">
    <property type="term" value="P:protein O-linked glycosylation via mannose"/>
    <property type="evidence" value="ECO:0007669"/>
    <property type="project" value="TreeGrafter"/>
</dbReference>
<dbReference type="GO" id="GO:0005783">
    <property type="term" value="C:endoplasmic reticulum"/>
    <property type="evidence" value="ECO:0007669"/>
    <property type="project" value="TreeGrafter"/>
</dbReference>
<feature type="non-terminal residue" evidence="2">
    <location>
        <position position="1"/>
    </location>
</feature>
<evidence type="ECO:0000256" key="1">
    <source>
        <dbReference type="SAM" id="MobiDB-lite"/>
    </source>
</evidence>
<feature type="region of interest" description="Disordered" evidence="1">
    <location>
        <begin position="105"/>
        <end position="124"/>
    </location>
</feature>
<sequence length="124" mass="14001">LVHLGTCLIARGRAEQAEKPLNTALQIDTTHSDAWYQRGLLYLDFGRHEDAMHDFENAAEHDEHHIDARLRIATLLHEAEDSKGAAAAWRRVLDVDPEHRLARRRLEECRDGAGPPKPNPQAEG</sequence>
<dbReference type="SMART" id="SM00028">
    <property type="entry name" value="TPR"/>
    <property type="match status" value="3"/>
</dbReference>
<dbReference type="PANTHER" id="PTHR44395:SF1">
    <property type="entry name" value="PROTEIN O-MANNOSYL-TRANSFERASE TMTC3"/>
    <property type="match status" value="1"/>
</dbReference>
<dbReference type="GO" id="GO:0000030">
    <property type="term" value="F:mannosyltransferase activity"/>
    <property type="evidence" value="ECO:0007669"/>
    <property type="project" value="TreeGrafter"/>
</dbReference>
<accession>A0A382RPP3</accession>
<dbReference type="Pfam" id="PF00515">
    <property type="entry name" value="TPR_1"/>
    <property type="match status" value="1"/>
</dbReference>
<dbReference type="InterPro" id="IPR011990">
    <property type="entry name" value="TPR-like_helical_dom_sf"/>
</dbReference>
<name>A0A382RPP3_9ZZZZ</name>
<proteinExistence type="predicted"/>
<dbReference type="EMBL" id="UINC01123287">
    <property type="protein sequence ID" value="SVC99659.1"/>
    <property type="molecule type" value="Genomic_DNA"/>
</dbReference>
<feature type="compositionally biased region" description="Pro residues" evidence="1">
    <location>
        <begin position="115"/>
        <end position="124"/>
    </location>
</feature>
<dbReference type="PANTHER" id="PTHR44395">
    <property type="match status" value="1"/>
</dbReference>
<gene>
    <name evidence="2" type="ORF">METZ01_LOCUS352513</name>
</gene>
<protein>
    <submittedName>
        <fullName evidence="2">Uncharacterized protein</fullName>
    </submittedName>
</protein>
<organism evidence="2">
    <name type="scientific">marine metagenome</name>
    <dbReference type="NCBI Taxonomy" id="408172"/>
    <lineage>
        <taxon>unclassified sequences</taxon>
        <taxon>metagenomes</taxon>
        <taxon>ecological metagenomes</taxon>
    </lineage>
</organism>
<evidence type="ECO:0000313" key="2">
    <source>
        <dbReference type="EMBL" id="SVC99659.1"/>
    </source>
</evidence>
<dbReference type="AlphaFoldDB" id="A0A382RPP3"/>
<dbReference type="PROSITE" id="PS50005">
    <property type="entry name" value="TPR"/>
    <property type="match status" value="1"/>
</dbReference>
<reference evidence="2" key="1">
    <citation type="submission" date="2018-05" db="EMBL/GenBank/DDBJ databases">
        <authorList>
            <person name="Lanie J.A."/>
            <person name="Ng W.-L."/>
            <person name="Kazmierczak K.M."/>
            <person name="Andrzejewski T.M."/>
            <person name="Davidsen T.M."/>
            <person name="Wayne K.J."/>
            <person name="Tettelin H."/>
            <person name="Glass J.I."/>
            <person name="Rusch D."/>
            <person name="Podicherti R."/>
            <person name="Tsui H.-C.T."/>
            <person name="Winkler M.E."/>
        </authorList>
    </citation>
    <scope>NUCLEOTIDE SEQUENCE</scope>
</reference>
<dbReference type="InterPro" id="IPR019734">
    <property type="entry name" value="TPR_rpt"/>
</dbReference>